<evidence type="ECO:0000313" key="2">
    <source>
        <dbReference type="EMBL" id="RNA06394.1"/>
    </source>
</evidence>
<keyword evidence="3" id="KW-1185">Reference proteome</keyword>
<comment type="caution">
    <text evidence="2">The sequence shown here is derived from an EMBL/GenBank/DDBJ whole genome shotgun (WGS) entry which is preliminary data.</text>
</comment>
<organism evidence="2 3">
    <name type="scientific">Brachionus plicatilis</name>
    <name type="common">Marine rotifer</name>
    <name type="synonym">Brachionus muelleri</name>
    <dbReference type="NCBI Taxonomy" id="10195"/>
    <lineage>
        <taxon>Eukaryota</taxon>
        <taxon>Metazoa</taxon>
        <taxon>Spiralia</taxon>
        <taxon>Gnathifera</taxon>
        <taxon>Rotifera</taxon>
        <taxon>Eurotatoria</taxon>
        <taxon>Monogononta</taxon>
        <taxon>Pseudotrocha</taxon>
        <taxon>Ploima</taxon>
        <taxon>Brachionidae</taxon>
        <taxon>Brachionus</taxon>
    </lineage>
</organism>
<feature type="compositionally biased region" description="Basic and acidic residues" evidence="1">
    <location>
        <begin position="180"/>
        <end position="196"/>
    </location>
</feature>
<dbReference type="EMBL" id="REGN01007409">
    <property type="protein sequence ID" value="RNA06394.1"/>
    <property type="molecule type" value="Genomic_DNA"/>
</dbReference>
<reference evidence="2 3" key="1">
    <citation type="journal article" date="2018" name="Sci. Rep.">
        <title>Genomic signatures of local adaptation to the degree of environmental predictability in rotifers.</title>
        <authorList>
            <person name="Franch-Gras L."/>
            <person name="Hahn C."/>
            <person name="Garcia-Roger E.M."/>
            <person name="Carmona M.J."/>
            <person name="Serra M."/>
            <person name="Gomez A."/>
        </authorList>
    </citation>
    <scope>NUCLEOTIDE SEQUENCE [LARGE SCALE GENOMIC DNA]</scope>
    <source>
        <strain evidence="2">HYR1</strain>
    </source>
</reference>
<dbReference type="AlphaFoldDB" id="A0A3M7Q5D1"/>
<feature type="compositionally biased region" description="Low complexity" evidence="1">
    <location>
        <begin position="12"/>
        <end position="42"/>
    </location>
</feature>
<protein>
    <submittedName>
        <fullName evidence="2">Uncharacterized protein</fullName>
    </submittedName>
</protein>
<sequence length="288" mass="33207">MVSLKKNVSGTNIQNNESNSNQINEQNDSNLNQTNINQNNDSNSDKQVEKNDPLVLEIPSSSIDQDTTQNIDEKACIIKVDNSEDAENEKSINLEDENAVQIEDPEETQQENYSDQDITLAENTIVENYFEHDFTLKNEPEFSPQVTCEQKYQNYEEFTEFKILNKKESSDDSCSNETIIESRLREPPEFQQESERKKKKSGLKSKIPLVHEKNSQSSLKSKCRAPFRNSLIKEWDEIPNSCQSAMKPVKIKNVQVDVKLSDQHSSMKSNKKENKKCFYFDNIDNFSN</sequence>
<evidence type="ECO:0000256" key="1">
    <source>
        <dbReference type="SAM" id="MobiDB-lite"/>
    </source>
</evidence>
<feature type="compositionally biased region" description="Acidic residues" evidence="1">
    <location>
        <begin position="94"/>
        <end position="109"/>
    </location>
</feature>
<feature type="region of interest" description="Disordered" evidence="1">
    <location>
        <begin position="169"/>
        <end position="207"/>
    </location>
</feature>
<accession>A0A3M7Q5D1</accession>
<evidence type="ECO:0000313" key="3">
    <source>
        <dbReference type="Proteomes" id="UP000276133"/>
    </source>
</evidence>
<name>A0A3M7Q5D1_BRAPC</name>
<feature type="compositionally biased region" description="Polar residues" evidence="1">
    <location>
        <begin position="1"/>
        <end position="11"/>
    </location>
</feature>
<proteinExistence type="predicted"/>
<feature type="region of interest" description="Disordered" evidence="1">
    <location>
        <begin position="1"/>
        <end position="48"/>
    </location>
</feature>
<feature type="region of interest" description="Disordered" evidence="1">
    <location>
        <begin position="86"/>
        <end position="113"/>
    </location>
</feature>
<dbReference type="Proteomes" id="UP000276133">
    <property type="component" value="Unassembled WGS sequence"/>
</dbReference>
<gene>
    <name evidence="2" type="ORF">BpHYR1_015143</name>
</gene>